<dbReference type="InterPro" id="IPR017105">
    <property type="entry name" value="AP3_complex_dsu"/>
</dbReference>
<dbReference type="SUPFAM" id="SSF48371">
    <property type="entry name" value="ARM repeat"/>
    <property type="match status" value="1"/>
</dbReference>
<name>A0AAP0RJF3_LIQFO</name>
<protein>
    <recommendedName>
        <fullName evidence="7">AP-3 complex subunit delta</fullName>
    </recommendedName>
</protein>
<dbReference type="EMBL" id="JBBPBK010000009">
    <property type="protein sequence ID" value="KAK9278343.1"/>
    <property type="molecule type" value="Genomic_DNA"/>
</dbReference>
<feature type="region of interest" description="Disordered" evidence="8">
    <location>
        <begin position="546"/>
        <end position="575"/>
    </location>
</feature>
<reference evidence="10 11" key="1">
    <citation type="journal article" date="2024" name="Plant J.">
        <title>Genome sequences and population genomics reveal climatic adaptation and genomic divergence between two closely related sweetgum species.</title>
        <authorList>
            <person name="Xu W.Q."/>
            <person name="Ren C.Q."/>
            <person name="Zhang X.Y."/>
            <person name="Comes H.P."/>
            <person name="Liu X.H."/>
            <person name="Li Y.G."/>
            <person name="Kettle C.J."/>
            <person name="Jalonen R."/>
            <person name="Gaisberger H."/>
            <person name="Ma Y.Z."/>
            <person name="Qiu Y.X."/>
        </authorList>
    </citation>
    <scope>NUCLEOTIDE SEQUENCE [LARGE SCALE GENOMIC DNA]</scope>
    <source>
        <strain evidence="10">Hangzhou</strain>
    </source>
</reference>
<keyword evidence="3 7" id="KW-0813">Transport</keyword>
<keyword evidence="6" id="KW-0472">Membrane</keyword>
<dbReference type="InterPro" id="IPR016024">
    <property type="entry name" value="ARM-type_fold"/>
</dbReference>
<evidence type="ECO:0000313" key="10">
    <source>
        <dbReference type="EMBL" id="KAK9278343.1"/>
    </source>
</evidence>
<dbReference type="Proteomes" id="UP001415857">
    <property type="component" value="Unassembled WGS sequence"/>
</dbReference>
<dbReference type="GO" id="GO:0030123">
    <property type="term" value="C:AP-3 adaptor complex"/>
    <property type="evidence" value="ECO:0007669"/>
    <property type="project" value="InterPro"/>
</dbReference>
<dbReference type="GO" id="GO:0010008">
    <property type="term" value="C:endosome membrane"/>
    <property type="evidence" value="ECO:0007669"/>
    <property type="project" value="TreeGrafter"/>
</dbReference>
<keyword evidence="5 7" id="KW-0653">Protein transport</keyword>
<keyword evidence="11" id="KW-1185">Reference proteome</keyword>
<evidence type="ECO:0000256" key="3">
    <source>
        <dbReference type="ARBA" id="ARBA00022448"/>
    </source>
</evidence>
<dbReference type="Pfam" id="PF01602">
    <property type="entry name" value="Adaptin_N"/>
    <property type="match status" value="1"/>
</dbReference>
<evidence type="ECO:0000256" key="4">
    <source>
        <dbReference type="ARBA" id="ARBA00022737"/>
    </source>
</evidence>
<comment type="similarity">
    <text evidence="2 7">Belongs to the adaptor complexes large subunit family.</text>
</comment>
<dbReference type="InterPro" id="IPR011989">
    <property type="entry name" value="ARM-like"/>
</dbReference>
<evidence type="ECO:0000256" key="6">
    <source>
        <dbReference type="ARBA" id="ARBA00023136"/>
    </source>
</evidence>
<evidence type="ECO:0000256" key="7">
    <source>
        <dbReference type="PIRNR" id="PIRNR037092"/>
    </source>
</evidence>
<dbReference type="PIRSF" id="PIRSF037092">
    <property type="entry name" value="AP3_complex_delta"/>
    <property type="match status" value="1"/>
</dbReference>
<evidence type="ECO:0000256" key="1">
    <source>
        <dbReference type="ARBA" id="ARBA00004308"/>
    </source>
</evidence>
<dbReference type="InterPro" id="IPR002553">
    <property type="entry name" value="Clathrin/coatomer_adapt-like_N"/>
</dbReference>
<dbReference type="AlphaFoldDB" id="A0AAP0RJF3"/>
<dbReference type="GO" id="GO:0006896">
    <property type="term" value="P:Golgi to vacuole transport"/>
    <property type="evidence" value="ECO:0007669"/>
    <property type="project" value="TreeGrafter"/>
</dbReference>
<feature type="compositionally biased region" description="Basic residues" evidence="8">
    <location>
        <begin position="915"/>
        <end position="931"/>
    </location>
</feature>
<feature type="compositionally biased region" description="Basic and acidic residues" evidence="8">
    <location>
        <begin position="932"/>
        <end position="948"/>
    </location>
</feature>
<dbReference type="Gene3D" id="1.25.10.10">
    <property type="entry name" value="Leucine-rich Repeat Variant"/>
    <property type="match status" value="1"/>
</dbReference>
<comment type="caution">
    <text evidence="10">The sequence shown here is derived from an EMBL/GenBank/DDBJ whole genome shotgun (WGS) entry which is preliminary data.</text>
</comment>
<dbReference type="GO" id="GO:0005794">
    <property type="term" value="C:Golgi apparatus"/>
    <property type="evidence" value="ECO:0007669"/>
    <property type="project" value="UniProtKB-SubCell"/>
</dbReference>
<accession>A0AAP0RJF3</accession>
<comment type="subcellular location">
    <subcellularLocation>
        <location evidence="1">Endomembrane system</location>
    </subcellularLocation>
    <subcellularLocation>
        <location evidence="7">Golgi apparatus</location>
    </subcellularLocation>
</comment>
<evidence type="ECO:0000256" key="5">
    <source>
        <dbReference type="ARBA" id="ARBA00022927"/>
    </source>
</evidence>
<dbReference type="PANTHER" id="PTHR22781:SF12">
    <property type="entry name" value="AP-3 COMPLEX SUBUNIT DELTA-1"/>
    <property type="match status" value="1"/>
</dbReference>
<keyword evidence="4" id="KW-0677">Repeat</keyword>
<evidence type="ECO:0000313" key="11">
    <source>
        <dbReference type="Proteomes" id="UP001415857"/>
    </source>
</evidence>
<dbReference type="GO" id="GO:0006623">
    <property type="term" value="P:protein targeting to vacuole"/>
    <property type="evidence" value="ECO:0007669"/>
    <property type="project" value="TreeGrafter"/>
</dbReference>
<feature type="domain" description="Clathrin/coatomer adaptor adaptin-like N-terminal" evidence="9">
    <location>
        <begin position="31"/>
        <end position="493"/>
    </location>
</feature>
<sequence>MAGSSIMETLFQRTLDDIIKGLRLQLIGESAFISKAMEEIRREIKSTDPHTKSTALQKLTYFNSVHGLDMSWAAFHVVEVIGSSRFAHKKIGYLAASQSFHDGTDVMLLITNQLRKDLTSTNEFEVSLALECLSRIATLDLARDLTPEIFTLLSSSKNLVRKKAIGVILRVFGVYPDAVRVCFKRLVENLESPDPQMVSATVGVFCELASKDPGSYLPLAPEFYKILVDSKNNWILIKVMKIFAKLVQLEPRLAKRVVEPICEHMARTGAKSLMFECVRTIVTSLAEYESAVKLAVVKIRELLIDDDPNLKYLGLQALSIVASKHLWAVLENKEVVIKSLSDADPNIKLESLRLVMAMVSDSNVSEISRVLVNYALKSDPEFCNEILGSILSTCGRNFYEKIIDFDWYVSLLGEMSRIPHCQKGEEVENQFIDIGMRVKDVRPELVRVARDLLIDPALLGNPFLNRILSAAAWVSGEYVEFSKNPFELMEALLQPRTSLLSPSIRAVYIHSAFKVLIFCLHSYFFQRKTIASSSLSSNDLAQGVSDSVSVRESPKGSGSATCEAPANELDGGFNPRIPSQLSKDIPTGNGDDMIVTHGQTSSFASLEKNSFTEDSISNLLNLIEMALGPLSVSHEIELQERARNILGFIELIKQEIPGSLDQGEGNFEREQLKASEVINVMRDAFSKELGPVSISAQERVPVPDGLMLNENLCDLEKICGDVQLPSTSSFSLGTPHSKEKIGVSLLNLQSKEESEPSTESTSLLAEHRKRHGLYYLSSEKNEISSTDYPPANEMKLQDDLHDDAEDLVKLTEQSLVPKKKPNHAKPRPVVVRLDEGDEVSIVAKKPDSKDDLLSGAVRDVLFGNEAIPTSSRRNPSDKSSSKRKGKEKVNIDLPSELKENLGDEEKPDLGNPSSRRSKHRTHGKERRHRSPGKNDEEREENVQKEKQKSSHRHGRHKARQRADGPLNVVAQAAVIPDFLL</sequence>
<evidence type="ECO:0000259" key="9">
    <source>
        <dbReference type="Pfam" id="PF01602"/>
    </source>
</evidence>
<organism evidence="10 11">
    <name type="scientific">Liquidambar formosana</name>
    <name type="common">Formosan gum</name>
    <dbReference type="NCBI Taxonomy" id="63359"/>
    <lineage>
        <taxon>Eukaryota</taxon>
        <taxon>Viridiplantae</taxon>
        <taxon>Streptophyta</taxon>
        <taxon>Embryophyta</taxon>
        <taxon>Tracheophyta</taxon>
        <taxon>Spermatophyta</taxon>
        <taxon>Magnoliopsida</taxon>
        <taxon>eudicotyledons</taxon>
        <taxon>Gunneridae</taxon>
        <taxon>Pentapetalae</taxon>
        <taxon>Saxifragales</taxon>
        <taxon>Altingiaceae</taxon>
        <taxon>Liquidambar</taxon>
    </lineage>
</organism>
<evidence type="ECO:0000256" key="2">
    <source>
        <dbReference type="ARBA" id="ARBA00006613"/>
    </source>
</evidence>
<feature type="compositionally biased region" description="Polar residues" evidence="8">
    <location>
        <begin position="546"/>
        <end position="560"/>
    </location>
</feature>
<keyword evidence="7" id="KW-0333">Golgi apparatus</keyword>
<feature type="compositionally biased region" description="Basic residues" evidence="8">
    <location>
        <begin position="949"/>
        <end position="959"/>
    </location>
</feature>
<dbReference type="PANTHER" id="PTHR22781">
    <property type="entry name" value="DELTA ADAPTIN-RELATED"/>
    <property type="match status" value="1"/>
</dbReference>
<feature type="compositionally biased region" description="Basic and acidic residues" evidence="8">
    <location>
        <begin position="887"/>
        <end position="908"/>
    </location>
</feature>
<proteinExistence type="inferred from homology"/>
<feature type="region of interest" description="Disordered" evidence="8">
    <location>
        <begin position="866"/>
        <end position="967"/>
    </location>
</feature>
<comment type="subunit">
    <text evidence="7">Adaptor protein complex 3 (AP-3) is a heterotetramer.</text>
</comment>
<comment type="function">
    <text evidence="7">Part of the AP-3 complex, an adaptor-related complex which seems to be clathrin-associated. The complex is associated with the Golgi region as well as more peripheral structures. It facilitates the budding of vesicles from the Golgi membrane and may be directly involved in trafficking to the vacuole. It also function in maintaining the identity of lytic vacuoles and in regulating the transition between storage and lytic vacuoles.</text>
</comment>
<gene>
    <name evidence="10" type="ORF">L1049_027908</name>
</gene>
<evidence type="ECO:0000256" key="8">
    <source>
        <dbReference type="SAM" id="MobiDB-lite"/>
    </source>
</evidence>